<dbReference type="SUPFAM" id="SSF50978">
    <property type="entry name" value="WD40 repeat-like"/>
    <property type="match status" value="1"/>
</dbReference>
<feature type="repeat" description="WD" evidence="3">
    <location>
        <begin position="126"/>
        <end position="159"/>
    </location>
</feature>
<feature type="repeat" description="WD" evidence="3">
    <location>
        <begin position="361"/>
        <end position="392"/>
    </location>
</feature>
<dbReference type="AlphaFoldDB" id="A0A8S3Z7Q6"/>
<feature type="compositionally biased region" description="Acidic residues" evidence="4">
    <location>
        <begin position="443"/>
        <end position="453"/>
    </location>
</feature>
<evidence type="ECO:0000256" key="1">
    <source>
        <dbReference type="ARBA" id="ARBA00022574"/>
    </source>
</evidence>
<evidence type="ECO:0000256" key="4">
    <source>
        <dbReference type="SAM" id="MobiDB-lite"/>
    </source>
</evidence>
<dbReference type="GO" id="GO:0043161">
    <property type="term" value="P:proteasome-mediated ubiquitin-dependent protein catabolic process"/>
    <property type="evidence" value="ECO:0007669"/>
    <property type="project" value="TreeGrafter"/>
</dbReference>
<name>A0A8S3Z7Q6_9EUPU</name>
<dbReference type="InterPro" id="IPR036322">
    <property type="entry name" value="WD40_repeat_dom_sf"/>
</dbReference>
<protein>
    <recommendedName>
        <fullName evidence="7">DNA excision repair protein ERCC-8</fullName>
    </recommendedName>
</protein>
<accession>A0A8S3Z7Q6</accession>
<keyword evidence="2" id="KW-0677">Repeat</keyword>
<dbReference type="EMBL" id="CAJHNH020001468">
    <property type="protein sequence ID" value="CAG5123202.1"/>
    <property type="molecule type" value="Genomic_DNA"/>
</dbReference>
<dbReference type="OrthoDB" id="361494at2759"/>
<dbReference type="PANTHER" id="PTHR46202">
    <property type="entry name" value="DNA EXCISION REPAIR PROTEIN ERCC-8"/>
    <property type="match status" value="1"/>
</dbReference>
<evidence type="ECO:0008006" key="7">
    <source>
        <dbReference type="Google" id="ProtNLM"/>
    </source>
</evidence>
<dbReference type="InterPro" id="IPR015943">
    <property type="entry name" value="WD40/YVTN_repeat-like_dom_sf"/>
</dbReference>
<dbReference type="Gene3D" id="2.130.10.10">
    <property type="entry name" value="YVTN repeat-like/Quinoprotein amine dehydrogenase"/>
    <property type="match status" value="1"/>
</dbReference>
<dbReference type="InterPro" id="IPR019775">
    <property type="entry name" value="WD40_repeat_CS"/>
</dbReference>
<gene>
    <name evidence="5" type="ORF">CUNI_LOCUS8760</name>
</gene>
<dbReference type="PROSITE" id="PS00678">
    <property type="entry name" value="WD_REPEATS_1"/>
    <property type="match status" value="1"/>
</dbReference>
<proteinExistence type="predicted"/>
<evidence type="ECO:0000313" key="5">
    <source>
        <dbReference type="EMBL" id="CAG5123202.1"/>
    </source>
</evidence>
<keyword evidence="1 3" id="KW-0853">WD repeat</keyword>
<dbReference type="PROSITE" id="PS50082">
    <property type="entry name" value="WD_REPEATS_2"/>
    <property type="match status" value="3"/>
</dbReference>
<sequence>MREQNKTMSSGIYSKAGNPSKRLSIAKCLTLQSSGLMKPLVIQRSLTTYFMQALELSLHKDVQAVHSGAVNDLDIDATEHRYLLSGGSDGSLAVHDLQDLRDDEHNNGLLGSKNYKLVCSISAGNRNAHKRSIETVQWYPLDTGIFTSSGTDRVLKIWDANLLKTAEEYEFSGVVHCHDMSTIATKHNFIAVGTDSSVVKLVDPRAGSAIHSLRGHKEGAVRAVQWSNRDEFILATGGIDNFAMLWDVRTAKGCLRKFQGNKGKKKSGYTPDTTHDGSVNGLAFTADGLHLTTIGTDQKLYMWDTWTGKKIQTRFPPLSNIKKRSVKFCLTKGGSENFAFIPTGSSITSFNVWTPGKASHLYGHYNSVNCCVYHEQGNQLISGGNDQRILVWTRCGDRDYDEYLCEKRAAMIEKRTRREEAEVEPLEPQVPLPEAVAQTLDTWSDDDDDEKGT</sequence>
<organism evidence="5 6">
    <name type="scientific">Candidula unifasciata</name>
    <dbReference type="NCBI Taxonomy" id="100452"/>
    <lineage>
        <taxon>Eukaryota</taxon>
        <taxon>Metazoa</taxon>
        <taxon>Spiralia</taxon>
        <taxon>Lophotrochozoa</taxon>
        <taxon>Mollusca</taxon>
        <taxon>Gastropoda</taxon>
        <taxon>Heterobranchia</taxon>
        <taxon>Euthyneura</taxon>
        <taxon>Panpulmonata</taxon>
        <taxon>Eupulmonata</taxon>
        <taxon>Stylommatophora</taxon>
        <taxon>Helicina</taxon>
        <taxon>Helicoidea</taxon>
        <taxon>Geomitridae</taxon>
        <taxon>Candidula</taxon>
    </lineage>
</organism>
<dbReference type="Proteomes" id="UP000678393">
    <property type="component" value="Unassembled WGS sequence"/>
</dbReference>
<evidence type="ECO:0000256" key="2">
    <source>
        <dbReference type="ARBA" id="ARBA00022737"/>
    </source>
</evidence>
<reference evidence="5" key="1">
    <citation type="submission" date="2021-04" db="EMBL/GenBank/DDBJ databases">
        <authorList>
            <consortium name="Molecular Ecology Group"/>
        </authorList>
    </citation>
    <scope>NUCLEOTIDE SEQUENCE</scope>
</reference>
<dbReference type="GO" id="GO:0000109">
    <property type="term" value="C:nucleotide-excision repair complex"/>
    <property type="evidence" value="ECO:0007669"/>
    <property type="project" value="TreeGrafter"/>
</dbReference>
<dbReference type="GO" id="GO:0000209">
    <property type="term" value="P:protein polyubiquitination"/>
    <property type="evidence" value="ECO:0007669"/>
    <property type="project" value="TreeGrafter"/>
</dbReference>
<comment type="caution">
    <text evidence="5">The sequence shown here is derived from an EMBL/GenBank/DDBJ whole genome shotgun (WGS) entry which is preliminary data.</text>
</comment>
<dbReference type="Pfam" id="PF00400">
    <property type="entry name" value="WD40"/>
    <property type="match status" value="4"/>
</dbReference>
<feature type="repeat" description="WD" evidence="3">
    <location>
        <begin position="272"/>
        <end position="313"/>
    </location>
</feature>
<evidence type="ECO:0000256" key="3">
    <source>
        <dbReference type="PROSITE-ProRule" id="PRU00221"/>
    </source>
</evidence>
<dbReference type="GO" id="GO:0031464">
    <property type="term" value="C:Cul4A-RING E3 ubiquitin ligase complex"/>
    <property type="evidence" value="ECO:0007669"/>
    <property type="project" value="TreeGrafter"/>
</dbReference>
<feature type="region of interest" description="Disordered" evidence="4">
    <location>
        <begin position="416"/>
        <end position="453"/>
    </location>
</feature>
<dbReference type="InterPro" id="IPR001680">
    <property type="entry name" value="WD40_rpt"/>
</dbReference>
<keyword evidence="6" id="KW-1185">Reference proteome</keyword>
<feature type="compositionally biased region" description="Low complexity" evidence="4">
    <location>
        <begin position="426"/>
        <end position="436"/>
    </location>
</feature>
<evidence type="ECO:0000313" key="6">
    <source>
        <dbReference type="Proteomes" id="UP000678393"/>
    </source>
</evidence>
<dbReference type="PROSITE" id="PS50294">
    <property type="entry name" value="WD_REPEATS_REGION"/>
    <property type="match status" value="2"/>
</dbReference>
<dbReference type="SMART" id="SM00320">
    <property type="entry name" value="WD40"/>
    <property type="match status" value="5"/>
</dbReference>
<dbReference type="GO" id="GO:0006283">
    <property type="term" value="P:transcription-coupled nucleotide-excision repair"/>
    <property type="evidence" value="ECO:0007669"/>
    <property type="project" value="InterPro"/>
</dbReference>
<dbReference type="InterPro" id="IPR042238">
    <property type="entry name" value="Rad28/ERCC8/Ckn1/ATCSA-1"/>
</dbReference>
<dbReference type="PANTHER" id="PTHR46202:SF1">
    <property type="entry name" value="DNA EXCISION REPAIR PROTEIN ERCC-8"/>
    <property type="match status" value="1"/>
</dbReference>